<protein>
    <submittedName>
        <fullName evidence="5">Uncharacterized protein</fullName>
    </submittedName>
</protein>
<dbReference type="InterPro" id="IPR005119">
    <property type="entry name" value="LysR_subst-bd"/>
</dbReference>
<dbReference type="SUPFAM" id="SSF53850">
    <property type="entry name" value="Periplasmic binding protein-like II"/>
    <property type="match status" value="1"/>
</dbReference>
<dbReference type="AlphaFoldDB" id="A0A2K9NVD8"/>
<dbReference type="EMBL" id="CP025704">
    <property type="protein sequence ID" value="AUN99467.1"/>
    <property type="molecule type" value="Genomic_DNA"/>
</dbReference>
<dbReference type="InterPro" id="IPR036388">
    <property type="entry name" value="WH-like_DNA-bd_sf"/>
</dbReference>
<sequence length="288" mass="32566">MKSMNLNHLEAFCVLSDTLSFSQAAKILHTSQPAVSLKIKLLEENLGYELFIRDKKNIALSNKGQVLRDKIYQSYLNLVSVSTTTTGEAPLKIGSVYEAGEKILIPALTKLNKKGQLSKFQLSLRSTDELIDRLLTGELDFILVHKVPENKSLHSIGVYEDKAILISSLKSQLKDLEHNQVLPLATYRPDDVFTTNFLKSNLTKPQLKKIDIKFSINSHRSMIKMVSELGCYAVIPQSSLGKKSALKVKVLMEDKKSYKLYLCTRSNFLSNKDNERVFESIVKEIKNR</sequence>
<dbReference type="PANTHER" id="PTHR30126:SF40">
    <property type="entry name" value="HTH-TYPE TRANSCRIPTIONAL REGULATOR GLTR"/>
    <property type="match status" value="1"/>
</dbReference>
<evidence type="ECO:0000256" key="3">
    <source>
        <dbReference type="ARBA" id="ARBA00023125"/>
    </source>
</evidence>
<dbReference type="Proteomes" id="UP000235584">
    <property type="component" value="Chromosome"/>
</dbReference>
<dbReference type="Pfam" id="PF00126">
    <property type="entry name" value="HTH_1"/>
    <property type="match status" value="1"/>
</dbReference>
<dbReference type="PANTHER" id="PTHR30126">
    <property type="entry name" value="HTH-TYPE TRANSCRIPTIONAL REGULATOR"/>
    <property type="match status" value="1"/>
</dbReference>
<evidence type="ECO:0000256" key="1">
    <source>
        <dbReference type="ARBA" id="ARBA00009437"/>
    </source>
</evidence>
<dbReference type="OrthoDB" id="6787458at2"/>
<dbReference type="GO" id="GO:0000976">
    <property type="term" value="F:transcription cis-regulatory region binding"/>
    <property type="evidence" value="ECO:0007669"/>
    <property type="project" value="TreeGrafter"/>
</dbReference>
<proteinExistence type="inferred from homology"/>
<gene>
    <name evidence="5" type="ORF">C0V70_15395</name>
</gene>
<comment type="similarity">
    <text evidence="1">Belongs to the LysR transcriptional regulatory family.</text>
</comment>
<dbReference type="GO" id="GO:0003700">
    <property type="term" value="F:DNA-binding transcription factor activity"/>
    <property type="evidence" value="ECO:0007669"/>
    <property type="project" value="InterPro"/>
</dbReference>
<dbReference type="PROSITE" id="PS50931">
    <property type="entry name" value="HTH_LYSR"/>
    <property type="match status" value="1"/>
</dbReference>
<dbReference type="Pfam" id="PF03466">
    <property type="entry name" value="LysR_substrate"/>
    <property type="match status" value="1"/>
</dbReference>
<dbReference type="SUPFAM" id="SSF46785">
    <property type="entry name" value="Winged helix' DNA-binding domain"/>
    <property type="match status" value="1"/>
</dbReference>
<dbReference type="PRINTS" id="PR00039">
    <property type="entry name" value="HTHLYSR"/>
</dbReference>
<reference evidence="5 6" key="1">
    <citation type="submission" date="2018-01" db="EMBL/GenBank/DDBJ databases">
        <title>Complete genome sequence of Bacteriovorax stolpii DSM12778.</title>
        <authorList>
            <person name="Tang B."/>
            <person name="Chang J."/>
        </authorList>
    </citation>
    <scope>NUCLEOTIDE SEQUENCE [LARGE SCALE GENOMIC DNA]</scope>
    <source>
        <strain evidence="5 6">DSM 12778</strain>
    </source>
</reference>
<keyword evidence="6" id="KW-1185">Reference proteome</keyword>
<evidence type="ECO:0000313" key="6">
    <source>
        <dbReference type="Proteomes" id="UP000235584"/>
    </source>
</evidence>
<organism evidence="5 6">
    <name type="scientific">Bacteriovorax stolpii</name>
    <name type="common">Bdellovibrio stolpii</name>
    <dbReference type="NCBI Taxonomy" id="960"/>
    <lineage>
        <taxon>Bacteria</taxon>
        <taxon>Pseudomonadati</taxon>
        <taxon>Bdellovibrionota</taxon>
        <taxon>Bacteriovoracia</taxon>
        <taxon>Bacteriovoracales</taxon>
        <taxon>Bacteriovoracaceae</taxon>
        <taxon>Bacteriovorax</taxon>
    </lineage>
</organism>
<evidence type="ECO:0000256" key="4">
    <source>
        <dbReference type="ARBA" id="ARBA00023163"/>
    </source>
</evidence>
<evidence type="ECO:0000313" key="5">
    <source>
        <dbReference type="EMBL" id="AUN99467.1"/>
    </source>
</evidence>
<name>A0A2K9NVD8_BACTC</name>
<dbReference type="Gene3D" id="3.40.190.10">
    <property type="entry name" value="Periplasmic binding protein-like II"/>
    <property type="match status" value="2"/>
</dbReference>
<evidence type="ECO:0000256" key="2">
    <source>
        <dbReference type="ARBA" id="ARBA00023015"/>
    </source>
</evidence>
<dbReference type="InterPro" id="IPR036390">
    <property type="entry name" value="WH_DNA-bd_sf"/>
</dbReference>
<keyword evidence="2" id="KW-0805">Transcription regulation</keyword>
<dbReference type="RefSeq" id="WP_102244758.1">
    <property type="nucleotide sequence ID" value="NZ_CP025704.1"/>
</dbReference>
<keyword evidence="4" id="KW-0804">Transcription</keyword>
<keyword evidence="3" id="KW-0238">DNA-binding</keyword>
<accession>A0A2K9NVD8</accession>
<dbReference type="InterPro" id="IPR000847">
    <property type="entry name" value="LysR_HTH_N"/>
</dbReference>
<dbReference type="KEGG" id="bsto:C0V70_15395"/>
<dbReference type="CDD" id="cd05466">
    <property type="entry name" value="PBP2_LTTR_substrate"/>
    <property type="match status" value="1"/>
</dbReference>
<dbReference type="Gene3D" id="1.10.10.10">
    <property type="entry name" value="Winged helix-like DNA-binding domain superfamily/Winged helix DNA-binding domain"/>
    <property type="match status" value="1"/>
</dbReference>